<dbReference type="InterPro" id="IPR012347">
    <property type="entry name" value="Ferritin-like"/>
</dbReference>
<evidence type="ECO:0000313" key="1">
    <source>
        <dbReference type="EMBL" id="SEO19640.1"/>
    </source>
</evidence>
<reference evidence="2" key="1">
    <citation type="submission" date="2016-10" db="EMBL/GenBank/DDBJ databases">
        <authorList>
            <person name="Varghese N."/>
            <person name="Submissions S."/>
        </authorList>
    </citation>
    <scope>NUCLEOTIDE SEQUENCE [LARGE SCALE GENOMIC DNA]</scope>
    <source>
        <strain evidence="2">CGMCC 1.8704</strain>
    </source>
</reference>
<evidence type="ECO:0000313" key="2">
    <source>
        <dbReference type="Proteomes" id="UP000198657"/>
    </source>
</evidence>
<dbReference type="RefSeq" id="WP_091170207.1">
    <property type="nucleotide sequence ID" value="NZ_CBCSFM010000002.1"/>
</dbReference>
<dbReference type="SUPFAM" id="SSF47240">
    <property type="entry name" value="Ferritin-like"/>
    <property type="match status" value="1"/>
</dbReference>
<dbReference type="InterPro" id="IPR010287">
    <property type="entry name" value="DUF892_YciF-like"/>
</dbReference>
<keyword evidence="2" id="KW-1185">Reference proteome</keyword>
<dbReference type="EMBL" id="FODN01000004">
    <property type="protein sequence ID" value="SEO19640.1"/>
    <property type="molecule type" value="Genomic_DNA"/>
</dbReference>
<dbReference type="InterPro" id="IPR009078">
    <property type="entry name" value="Ferritin-like_SF"/>
</dbReference>
<dbReference type="OrthoDB" id="1375429at2"/>
<proteinExistence type="predicted"/>
<dbReference type="PANTHER" id="PTHR30565:SF9">
    <property type="entry name" value="PROTEIN YCIF"/>
    <property type="match status" value="1"/>
</dbReference>
<accession>A0A1H8MQU2</accession>
<dbReference type="Proteomes" id="UP000198657">
    <property type="component" value="Unassembled WGS sequence"/>
</dbReference>
<dbReference type="Gene3D" id="1.20.1260.10">
    <property type="match status" value="1"/>
</dbReference>
<name>A0A1H8MQU2_9FLAO</name>
<dbReference type="STRING" id="604089.SAMN04487942_1992"/>
<organism evidence="1 2">
    <name type="scientific">Flavobacterium sinopsychrotolerans</name>
    <dbReference type="NCBI Taxonomy" id="604089"/>
    <lineage>
        <taxon>Bacteria</taxon>
        <taxon>Pseudomonadati</taxon>
        <taxon>Bacteroidota</taxon>
        <taxon>Flavobacteriia</taxon>
        <taxon>Flavobacteriales</taxon>
        <taxon>Flavobacteriaceae</taxon>
        <taxon>Flavobacterium</taxon>
    </lineage>
</organism>
<dbReference type="InterPro" id="IPR047114">
    <property type="entry name" value="YciF"/>
</dbReference>
<dbReference type="AlphaFoldDB" id="A0A1H8MQU2"/>
<protein>
    <submittedName>
        <fullName evidence="1">Uncharacterized protein</fullName>
    </submittedName>
</protein>
<gene>
    <name evidence="1" type="ORF">SAMN04487942_1992</name>
</gene>
<dbReference type="Pfam" id="PF05974">
    <property type="entry name" value="DUF892"/>
    <property type="match status" value="1"/>
</dbReference>
<dbReference type="PANTHER" id="PTHR30565">
    <property type="entry name" value="PROTEIN YCIF"/>
    <property type="match status" value="1"/>
</dbReference>
<sequence>MKSTITKTDKNVTLEKGKGNSNETFSETSEGCRNIFVEELKEIYFTEKALIISIPVLIKNAVTDELADALKVHLQFTIDHIKRLEEFFNSIGEKDIMLQYEAMYGLVTPQEKQEITINPSKK</sequence>